<dbReference type="PATRIC" id="fig|28229.4.peg.4475"/>
<dbReference type="AlphaFoldDB" id="A0A099K7R7"/>
<organism evidence="2 3">
    <name type="scientific">Colwellia psychrerythraea</name>
    <name type="common">Vibrio psychroerythus</name>
    <dbReference type="NCBI Taxonomy" id="28229"/>
    <lineage>
        <taxon>Bacteria</taxon>
        <taxon>Pseudomonadati</taxon>
        <taxon>Pseudomonadota</taxon>
        <taxon>Gammaproteobacteria</taxon>
        <taxon>Alteromonadales</taxon>
        <taxon>Colwelliaceae</taxon>
        <taxon>Colwellia</taxon>
    </lineage>
</organism>
<dbReference type="RefSeq" id="WP_033096045.1">
    <property type="nucleotide sequence ID" value="NZ_JQED01000057.1"/>
</dbReference>
<evidence type="ECO:0000313" key="2">
    <source>
        <dbReference type="EMBL" id="KGJ86416.1"/>
    </source>
</evidence>
<gene>
    <name evidence="2" type="ORF">ND2E_0982</name>
</gene>
<keyword evidence="1" id="KW-0175">Coiled coil</keyword>
<comment type="caution">
    <text evidence="2">The sequence shown here is derived from an EMBL/GenBank/DDBJ whole genome shotgun (WGS) entry which is preliminary data.</text>
</comment>
<reference evidence="2 3" key="1">
    <citation type="submission" date="2014-08" db="EMBL/GenBank/DDBJ databases">
        <title>Genomic and Phenotypic Diversity of Colwellia psychrerythraea strains from Disparate Marine Basins.</title>
        <authorList>
            <person name="Techtmann S.M."/>
            <person name="Stelling S.C."/>
            <person name="Utturkar S.M."/>
            <person name="Alshibli N."/>
            <person name="Harris A."/>
            <person name="Brown S.D."/>
            <person name="Hazen T.C."/>
        </authorList>
    </citation>
    <scope>NUCLEOTIDE SEQUENCE [LARGE SCALE GENOMIC DNA]</scope>
    <source>
        <strain evidence="2 3">ND2E</strain>
    </source>
</reference>
<protein>
    <submittedName>
        <fullName evidence="2">Uncharacterized protein</fullName>
    </submittedName>
</protein>
<dbReference type="Proteomes" id="UP000029843">
    <property type="component" value="Unassembled WGS sequence"/>
</dbReference>
<evidence type="ECO:0000313" key="3">
    <source>
        <dbReference type="Proteomes" id="UP000029843"/>
    </source>
</evidence>
<feature type="coiled-coil region" evidence="1">
    <location>
        <begin position="5"/>
        <end position="32"/>
    </location>
</feature>
<dbReference type="EMBL" id="JQED01000057">
    <property type="protein sequence ID" value="KGJ86416.1"/>
    <property type="molecule type" value="Genomic_DNA"/>
</dbReference>
<evidence type="ECO:0000256" key="1">
    <source>
        <dbReference type="SAM" id="Coils"/>
    </source>
</evidence>
<proteinExistence type="predicted"/>
<sequence length="88" mass="10140">MIKTKQQHNQQNNLIIKQMNKAQRAISELINNGVTVLNVEMARQKPRIEIQSPKKITGETLVIRGTKNGIREDINFSTHNGCIIFWKQ</sequence>
<name>A0A099K7R7_COLPS</name>
<accession>A0A099K7R7</accession>